<gene>
    <name evidence="1" type="ORF">P378_12155</name>
</gene>
<keyword evidence="2" id="KW-1185">Reference proteome</keyword>
<reference evidence="1 2" key="1">
    <citation type="submission" date="2013-09" db="EMBL/GenBank/DDBJ databases">
        <title>Biodegradation of hydrocarbons in the deep terrestrial subsurface : characterization of a microbial consortium composed of two Desulfotomaculum species originating from a deep geological formation.</title>
        <authorList>
            <person name="Aullo T."/>
            <person name="Berlendis S."/>
            <person name="Lascourreges J.-F."/>
            <person name="Dessort D."/>
            <person name="Saint-Laurent S."/>
            <person name="Schraauwers B."/>
            <person name="Mas J."/>
            <person name="Magot M."/>
            <person name="Ranchou-Peyruse A."/>
        </authorList>
    </citation>
    <scope>NUCLEOTIDE SEQUENCE [LARGE SCALE GENOMIC DNA]</scope>
    <source>
        <strain evidence="1 2">Bs107</strain>
    </source>
</reference>
<evidence type="ECO:0000313" key="2">
    <source>
        <dbReference type="Proteomes" id="UP000222564"/>
    </source>
</evidence>
<organism evidence="1 2">
    <name type="scientific">Desulforamulus profundi</name>
    <dbReference type="NCBI Taxonomy" id="1383067"/>
    <lineage>
        <taxon>Bacteria</taxon>
        <taxon>Bacillati</taxon>
        <taxon>Bacillota</taxon>
        <taxon>Clostridia</taxon>
        <taxon>Eubacteriales</taxon>
        <taxon>Peptococcaceae</taxon>
        <taxon>Desulforamulus</taxon>
    </lineage>
</organism>
<accession>A0A2C6MEH5</accession>
<dbReference type="AlphaFoldDB" id="A0A2C6MEH5"/>
<sequence>MLSGYEKFPKYLLNFSYILFDVNRYNEDELYRAANLISSVFVLDQTMGHREMAGRLRKLTGILKEMTQDEFRQIVTNRNRSWHPFGDCQALPDKDGSLLLLLSISTY</sequence>
<protein>
    <submittedName>
        <fullName evidence="1">Uncharacterized protein</fullName>
    </submittedName>
</protein>
<dbReference type="Proteomes" id="UP000222564">
    <property type="component" value="Unassembled WGS sequence"/>
</dbReference>
<evidence type="ECO:0000313" key="1">
    <source>
        <dbReference type="EMBL" id="PHJ38042.1"/>
    </source>
</evidence>
<proteinExistence type="predicted"/>
<comment type="caution">
    <text evidence="1">The sequence shown here is derived from an EMBL/GenBank/DDBJ whole genome shotgun (WGS) entry which is preliminary data.</text>
</comment>
<name>A0A2C6MEH5_9FIRM</name>
<dbReference type="EMBL" id="AWQQ01000058">
    <property type="protein sequence ID" value="PHJ38042.1"/>
    <property type="molecule type" value="Genomic_DNA"/>
</dbReference>